<dbReference type="Proteomes" id="UP000683360">
    <property type="component" value="Unassembled WGS sequence"/>
</dbReference>
<keyword evidence="4" id="KW-1185">Reference proteome</keyword>
<keyword evidence="1" id="KW-0175">Coiled coil</keyword>
<organism evidence="3 4">
    <name type="scientific">Mytilus edulis</name>
    <name type="common">Blue mussel</name>
    <dbReference type="NCBI Taxonomy" id="6550"/>
    <lineage>
        <taxon>Eukaryota</taxon>
        <taxon>Metazoa</taxon>
        <taxon>Spiralia</taxon>
        <taxon>Lophotrochozoa</taxon>
        <taxon>Mollusca</taxon>
        <taxon>Bivalvia</taxon>
        <taxon>Autobranchia</taxon>
        <taxon>Pteriomorphia</taxon>
        <taxon>Mytilida</taxon>
        <taxon>Mytiloidea</taxon>
        <taxon>Mytilidae</taxon>
        <taxon>Mytilinae</taxon>
        <taxon>Mytilus</taxon>
    </lineage>
</organism>
<evidence type="ECO:0000313" key="3">
    <source>
        <dbReference type="EMBL" id="CAG2234670.1"/>
    </source>
</evidence>
<accession>A0A8S3TM01</accession>
<proteinExistence type="predicted"/>
<feature type="coiled-coil region" evidence="1">
    <location>
        <begin position="20"/>
        <end position="47"/>
    </location>
</feature>
<protein>
    <submittedName>
        <fullName evidence="3">Uncharacterized protein</fullName>
    </submittedName>
</protein>
<evidence type="ECO:0000313" key="4">
    <source>
        <dbReference type="Proteomes" id="UP000683360"/>
    </source>
</evidence>
<dbReference type="OrthoDB" id="6242193at2759"/>
<feature type="region of interest" description="Disordered" evidence="2">
    <location>
        <begin position="163"/>
        <end position="193"/>
    </location>
</feature>
<sequence>MKQRPCVHLDLLAKLKTETTVKADKNKKQYQDNNKHLEEQIFRALGDIDHTEDSSPGKKLKIIKEVYQSTSEKIIGFRRSINKQWLTSDTWKAFDERAKLNEKILSTGSSRLKEQTHKEYAKKFKEVKKRARVDKMNYLEERAEGAEKVAPRGDLRTVYKITKELSGQYKQPPPVKDKKETSSQLKGNRLHVG</sequence>
<reference evidence="3" key="1">
    <citation type="submission" date="2021-03" db="EMBL/GenBank/DDBJ databases">
        <authorList>
            <person name="Bekaert M."/>
        </authorList>
    </citation>
    <scope>NUCLEOTIDE SEQUENCE</scope>
</reference>
<comment type="caution">
    <text evidence="3">The sequence shown here is derived from an EMBL/GenBank/DDBJ whole genome shotgun (WGS) entry which is preliminary data.</text>
</comment>
<evidence type="ECO:0000256" key="1">
    <source>
        <dbReference type="SAM" id="Coils"/>
    </source>
</evidence>
<dbReference type="AlphaFoldDB" id="A0A8S3TM01"/>
<dbReference type="EMBL" id="CAJPWZ010002261">
    <property type="protein sequence ID" value="CAG2234670.1"/>
    <property type="molecule type" value="Genomic_DNA"/>
</dbReference>
<name>A0A8S3TM01_MYTED</name>
<gene>
    <name evidence="3" type="ORF">MEDL_47266</name>
</gene>
<evidence type="ECO:0000256" key="2">
    <source>
        <dbReference type="SAM" id="MobiDB-lite"/>
    </source>
</evidence>